<accession>A0A423T5L8</accession>
<organism evidence="3 4">
    <name type="scientific">Penaeus vannamei</name>
    <name type="common">Whiteleg shrimp</name>
    <name type="synonym">Litopenaeus vannamei</name>
    <dbReference type="NCBI Taxonomy" id="6689"/>
    <lineage>
        <taxon>Eukaryota</taxon>
        <taxon>Metazoa</taxon>
        <taxon>Ecdysozoa</taxon>
        <taxon>Arthropoda</taxon>
        <taxon>Crustacea</taxon>
        <taxon>Multicrustacea</taxon>
        <taxon>Malacostraca</taxon>
        <taxon>Eumalacostraca</taxon>
        <taxon>Eucarida</taxon>
        <taxon>Decapoda</taxon>
        <taxon>Dendrobranchiata</taxon>
        <taxon>Penaeoidea</taxon>
        <taxon>Penaeidae</taxon>
        <taxon>Penaeus</taxon>
    </lineage>
</organism>
<feature type="compositionally biased region" description="Pro residues" evidence="1">
    <location>
        <begin position="401"/>
        <end position="410"/>
    </location>
</feature>
<evidence type="ECO:0000256" key="2">
    <source>
        <dbReference type="SAM" id="Phobius"/>
    </source>
</evidence>
<feature type="region of interest" description="Disordered" evidence="1">
    <location>
        <begin position="392"/>
        <end position="412"/>
    </location>
</feature>
<keyword evidence="2" id="KW-0472">Membrane</keyword>
<keyword evidence="2" id="KW-1133">Transmembrane helix</keyword>
<comment type="caution">
    <text evidence="3">The sequence shown here is derived from an EMBL/GenBank/DDBJ whole genome shotgun (WGS) entry which is preliminary data.</text>
</comment>
<dbReference type="EMBL" id="QCYY01002246">
    <property type="protein sequence ID" value="ROT71800.1"/>
    <property type="molecule type" value="Genomic_DNA"/>
</dbReference>
<reference evidence="3 4" key="2">
    <citation type="submission" date="2019-01" db="EMBL/GenBank/DDBJ databases">
        <title>The decoding of complex shrimp genome reveals the adaptation for benthos swimmer, frequently molting mechanism and breeding impact on genome.</title>
        <authorList>
            <person name="Sun Y."/>
            <person name="Gao Y."/>
            <person name="Yu Y."/>
        </authorList>
    </citation>
    <scope>NUCLEOTIDE SEQUENCE [LARGE SCALE GENOMIC DNA]</scope>
    <source>
        <tissue evidence="3">Muscle</tissue>
    </source>
</reference>
<dbReference type="AlphaFoldDB" id="A0A423T5L8"/>
<feature type="transmembrane region" description="Helical" evidence="2">
    <location>
        <begin position="129"/>
        <end position="150"/>
    </location>
</feature>
<reference evidence="3 4" key="1">
    <citation type="submission" date="2018-04" db="EMBL/GenBank/DDBJ databases">
        <authorList>
            <person name="Zhang X."/>
            <person name="Yuan J."/>
            <person name="Li F."/>
            <person name="Xiang J."/>
        </authorList>
    </citation>
    <scope>NUCLEOTIDE SEQUENCE [LARGE SCALE GENOMIC DNA]</scope>
    <source>
        <tissue evidence="3">Muscle</tissue>
    </source>
</reference>
<evidence type="ECO:0000256" key="1">
    <source>
        <dbReference type="SAM" id="MobiDB-lite"/>
    </source>
</evidence>
<evidence type="ECO:0000313" key="4">
    <source>
        <dbReference type="Proteomes" id="UP000283509"/>
    </source>
</evidence>
<keyword evidence="4" id="KW-1185">Reference proteome</keyword>
<feature type="transmembrane region" description="Helical" evidence="2">
    <location>
        <begin position="430"/>
        <end position="459"/>
    </location>
</feature>
<evidence type="ECO:0000313" key="3">
    <source>
        <dbReference type="EMBL" id="ROT71800.1"/>
    </source>
</evidence>
<feature type="transmembrane region" description="Helical" evidence="2">
    <location>
        <begin position="162"/>
        <end position="181"/>
    </location>
</feature>
<protein>
    <submittedName>
        <fullName evidence="3">Uncharacterized protein</fullName>
    </submittedName>
</protein>
<keyword evidence="2" id="KW-0812">Transmembrane</keyword>
<feature type="transmembrane region" description="Helical" evidence="2">
    <location>
        <begin position="465"/>
        <end position="489"/>
    </location>
</feature>
<dbReference type="Proteomes" id="UP000283509">
    <property type="component" value="Unassembled WGS sequence"/>
</dbReference>
<gene>
    <name evidence="3" type="ORF">C7M84_009871</name>
</gene>
<sequence length="548" mass="59658">MAELLVCVKLSALSSLRATRKNRGTGRQHERAAYIPAGHGAKGQRAWLLLCLVVCITRLGLSEADQSFSSRLTLSFSLSLLSRILLSILSLISPSLSSLLSRLPIPRPHPLSSLSLPSSHLLSSLRSRLFLFHILSGHFPLYNFLTNFFFPSPSFSSPLLSPIVIVLYCIIYPFSYFLLFIRRESFPFALFFSSLDSLSSASSSASLHRSSPPFISSFHLICLSLRHHLLSVFISLFSATVSRLHLRSLSLSLSSHFLPSPRLRVPPRLYLPLPSSSFPALPLFPPSSVPLSLLHPPSGPLPFPALLSRVRPLPPLLAPSFLCPYQSPLSPHSSSFSPDRLLSLIDYLVPLLLSSSSPLSLIPSSPLSLVSSHLSSLSLLFLPPPFPSLPSRRLPESSPSCRPPTPPSASPPLASMPSLSLISSSASPHLFIISLLISLIIVSQSLSLVCCLSVLSLIFSHSSLSLSLSLLLSFVSHLLSGQLMVYFVLFGNENILQLGFLGVHPLVTLPYSNYCAVFCALSGGEPRIPLPPLARPSRPPLRFQLLRS</sequence>
<proteinExistence type="predicted"/>
<name>A0A423T5L8_PENVA</name>